<dbReference type="EMBL" id="BMNT01000025">
    <property type="protein sequence ID" value="GGK98573.1"/>
    <property type="molecule type" value="Genomic_DNA"/>
</dbReference>
<dbReference type="Pfam" id="PF04149">
    <property type="entry name" value="DUF397"/>
    <property type="match status" value="1"/>
</dbReference>
<name>A0A917RB32_9ACTN</name>
<reference evidence="2" key="2">
    <citation type="submission" date="2020-09" db="EMBL/GenBank/DDBJ databases">
        <authorList>
            <person name="Sun Q."/>
            <person name="Ohkuma M."/>
        </authorList>
    </citation>
    <scope>NUCLEOTIDE SEQUENCE</scope>
    <source>
        <strain evidence="2">JCM 13064</strain>
    </source>
</reference>
<evidence type="ECO:0000313" key="2">
    <source>
        <dbReference type="EMBL" id="GGK98573.1"/>
    </source>
</evidence>
<gene>
    <name evidence="2" type="ORF">GCM10007964_45940</name>
</gene>
<dbReference type="AlphaFoldDB" id="A0A917RB32"/>
<reference evidence="2" key="1">
    <citation type="journal article" date="2014" name="Int. J. Syst. Evol. Microbiol.">
        <title>Complete genome sequence of Corynebacterium casei LMG S-19264T (=DSM 44701T), isolated from a smear-ripened cheese.</title>
        <authorList>
            <consortium name="US DOE Joint Genome Institute (JGI-PGF)"/>
            <person name="Walter F."/>
            <person name="Albersmeier A."/>
            <person name="Kalinowski J."/>
            <person name="Ruckert C."/>
        </authorList>
    </citation>
    <scope>NUCLEOTIDE SEQUENCE</scope>
    <source>
        <strain evidence="2">JCM 13064</strain>
    </source>
</reference>
<dbReference type="Proteomes" id="UP000645217">
    <property type="component" value="Unassembled WGS sequence"/>
</dbReference>
<protein>
    <submittedName>
        <fullName evidence="2">Toxin</fullName>
    </submittedName>
</protein>
<evidence type="ECO:0000259" key="1">
    <source>
        <dbReference type="Pfam" id="PF04149"/>
    </source>
</evidence>
<comment type="caution">
    <text evidence="2">The sequence shown here is derived from an EMBL/GenBank/DDBJ whole genome shotgun (WGS) entry which is preliminary data.</text>
</comment>
<evidence type="ECO:0000313" key="3">
    <source>
        <dbReference type="Proteomes" id="UP000645217"/>
    </source>
</evidence>
<organism evidence="2 3">
    <name type="scientific">Sphaerisporangium melleum</name>
    <dbReference type="NCBI Taxonomy" id="321316"/>
    <lineage>
        <taxon>Bacteria</taxon>
        <taxon>Bacillati</taxon>
        <taxon>Actinomycetota</taxon>
        <taxon>Actinomycetes</taxon>
        <taxon>Streptosporangiales</taxon>
        <taxon>Streptosporangiaceae</taxon>
        <taxon>Sphaerisporangium</taxon>
    </lineage>
</organism>
<keyword evidence="3" id="KW-1185">Reference proteome</keyword>
<feature type="domain" description="DUF397" evidence="1">
    <location>
        <begin position="18"/>
        <end position="70"/>
    </location>
</feature>
<proteinExistence type="predicted"/>
<accession>A0A917RB32</accession>
<dbReference type="InterPro" id="IPR007278">
    <property type="entry name" value="DUF397"/>
</dbReference>
<sequence>MTSPKLGERGGVMDLSGAKWRKSSWSSVDGGQCVEVAANLSGIVAVRDGKRGDGAVLVVTKDEWRVFLSEAGAGGV</sequence>